<organism evidence="3 4">
    <name type="scientific">Rhodofomes roseus</name>
    <dbReference type="NCBI Taxonomy" id="34475"/>
    <lineage>
        <taxon>Eukaryota</taxon>
        <taxon>Fungi</taxon>
        <taxon>Dikarya</taxon>
        <taxon>Basidiomycota</taxon>
        <taxon>Agaricomycotina</taxon>
        <taxon>Agaricomycetes</taxon>
        <taxon>Polyporales</taxon>
        <taxon>Rhodofomes</taxon>
    </lineage>
</organism>
<dbReference type="GeneID" id="71999222"/>
<feature type="coiled-coil region" evidence="1">
    <location>
        <begin position="531"/>
        <end position="558"/>
    </location>
</feature>
<evidence type="ECO:0000313" key="4">
    <source>
        <dbReference type="Proteomes" id="UP000814176"/>
    </source>
</evidence>
<keyword evidence="4" id="KW-1185">Reference proteome</keyword>
<dbReference type="InterPro" id="IPR032675">
    <property type="entry name" value="LRR_dom_sf"/>
</dbReference>
<dbReference type="SUPFAM" id="SSF52047">
    <property type="entry name" value="RNI-like"/>
    <property type="match status" value="1"/>
</dbReference>
<dbReference type="InterPro" id="IPR036047">
    <property type="entry name" value="F-box-like_dom_sf"/>
</dbReference>
<dbReference type="Proteomes" id="UP000814176">
    <property type="component" value="Unassembled WGS sequence"/>
</dbReference>
<proteinExistence type="predicted"/>
<dbReference type="Gene3D" id="3.80.10.10">
    <property type="entry name" value="Ribonuclease Inhibitor"/>
    <property type="match status" value="1"/>
</dbReference>
<dbReference type="PANTHER" id="PTHR16134">
    <property type="entry name" value="F-BOX/TPR REPEAT PROTEIN POF3"/>
    <property type="match status" value="1"/>
</dbReference>
<dbReference type="Pfam" id="PF12937">
    <property type="entry name" value="F-box-like"/>
    <property type="match status" value="1"/>
</dbReference>
<name>A0ABQ8KR89_9APHY</name>
<dbReference type="InterPro" id="IPR001810">
    <property type="entry name" value="F-box_dom"/>
</dbReference>
<accession>A0ABQ8KR89</accession>
<dbReference type="Gene3D" id="1.20.1280.50">
    <property type="match status" value="1"/>
</dbReference>
<evidence type="ECO:0000313" key="3">
    <source>
        <dbReference type="EMBL" id="KAH9840872.1"/>
    </source>
</evidence>
<evidence type="ECO:0000256" key="1">
    <source>
        <dbReference type="SAM" id="Coils"/>
    </source>
</evidence>
<feature type="domain" description="F-box" evidence="2">
    <location>
        <begin position="17"/>
        <end position="55"/>
    </location>
</feature>
<keyword evidence="1" id="KW-0175">Coiled coil</keyword>
<dbReference type="SUPFAM" id="SSF81383">
    <property type="entry name" value="F-box domain"/>
    <property type="match status" value="1"/>
</dbReference>
<gene>
    <name evidence="3" type="ORF">C8Q71DRAFT_427647</name>
</gene>
<dbReference type="PANTHER" id="PTHR16134:SF3">
    <property type="entry name" value="F-BOX DOMAIN-CONTAINING PROTEIN"/>
    <property type="match status" value="1"/>
</dbReference>
<comment type="caution">
    <text evidence="3">The sequence shown here is derived from an EMBL/GenBank/DDBJ whole genome shotgun (WGS) entry which is preliminary data.</text>
</comment>
<sequence length="575" mass="64903">MAPTGYDSTMQRVLEIPEIVELILRYLDPKDNINNACVCRRWSDIALDCVWRSVDDITQLLRLLAPLDAPLATPPLRYCTFTRILNAEDWRRFERYARRVRRLSYVRDPKDLMSPYLGARVLDEIARSRTSINILPILTSLEWHSDETRHSVVFMSQSVRRFSVYLHKCTHYSLGDHFKDISARMPSLTYLDFAFSFPVRTIEADLVTLIGELSHLKQLTLPSYCFTSKIVEALSVLPSLGTIQFEFNERQGRGDPADIAVFAPTLREGSFPALWDVNLSTHLPDMTRFVSGPHAPSHLTSLYVHLPWVVPPSTITEYLTAVGENCKLLKMLYIDLFVPPPPEGVSSQPVYAEPLAWADLRPLLSCKRLRVFELSWASSIVMTQEDVEEIASSWPSLQNFQLNCMPIPVPTNPLPAPTLSLHALLPFATHCPDLEELSLDVDATAAGLAFTAHDAPAPFRKLARLGFGLSPIAESGPVALFLSQICPLGCEVRQGARVPDGFNVVFPDWTYELLELWAEVGRVLPLLVRLRMQERARRTELEREVEDLRMRCRVLEERGTLPEGALNADGSCLVL</sequence>
<protein>
    <recommendedName>
        <fullName evidence="2">F-box domain-containing protein</fullName>
    </recommendedName>
</protein>
<dbReference type="RefSeq" id="XP_047782338.1">
    <property type="nucleotide sequence ID" value="XM_047918490.1"/>
</dbReference>
<dbReference type="EMBL" id="JADCUA010000004">
    <property type="protein sequence ID" value="KAH9840872.1"/>
    <property type="molecule type" value="Genomic_DNA"/>
</dbReference>
<evidence type="ECO:0000259" key="2">
    <source>
        <dbReference type="Pfam" id="PF12937"/>
    </source>
</evidence>
<reference evidence="3 4" key="1">
    <citation type="journal article" date="2021" name="Environ. Microbiol.">
        <title>Gene family expansions and transcriptome signatures uncover fungal adaptations to wood decay.</title>
        <authorList>
            <person name="Hage H."/>
            <person name="Miyauchi S."/>
            <person name="Viragh M."/>
            <person name="Drula E."/>
            <person name="Min B."/>
            <person name="Chaduli D."/>
            <person name="Navarro D."/>
            <person name="Favel A."/>
            <person name="Norest M."/>
            <person name="Lesage-Meessen L."/>
            <person name="Balint B."/>
            <person name="Merenyi Z."/>
            <person name="de Eugenio L."/>
            <person name="Morin E."/>
            <person name="Martinez A.T."/>
            <person name="Baldrian P."/>
            <person name="Stursova M."/>
            <person name="Martinez M.J."/>
            <person name="Novotny C."/>
            <person name="Magnuson J.K."/>
            <person name="Spatafora J.W."/>
            <person name="Maurice S."/>
            <person name="Pangilinan J."/>
            <person name="Andreopoulos W."/>
            <person name="LaButti K."/>
            <person name="Hundley H."/>
            <person name="Na H."/>
            <person name="Kuo A."/>
            <person name="Barry K."/>
            <person name="Lipzen A."/>
            <person name="Henrissat B."/>
            <person name="Riley R."/>
            <person name="Ahrendt S."/>
            <person name="Nagy L.G."/>
            <person name="Grigoriev I.V."/>
            <person name="Martin F."/>
            <person name="Rosso M.N."/>
        </authorList>
    </citation>
    <scope>NUCLEOTIDE SEQUENCE [LARGE SCALE GENOMIC DNA]</scope>
    <source>
        <strain evidence="3 4">CIRM-BRFM 1785</strain>
    </source>
</reference>